<organism evidence="1">
    <name type="scientific">Chromera velia CCMP2878</name>
    <dbReference type="NCBI Taxonomy" id="1169474"/>
    <lineage>
        <taxon>Eukaryota</taxon>
        <taxon>Sar</taxon>
        <taxon>Alveolata</taxon>
        <taxon>Colpodellida</taxon>
        <taxon>Chromeraceae</taxon>
        <taxon>Chromera</taxon>
    </lineage>
</organism>
<dbReference type="AlphaFoldDB" id="A0A0G4F3B9"/>
<dbReference type="EMBL" id="CDMZ01000068">
    <property type="protein sequence ID" value="CEM05858.1"/>
    <property type="molecule type" value="Genomic_DNA"/>
</dbReference>
<reference evidence="1" key="1">
    <citation type="submission" date="2014-11" db="EMBL/GenBank/DDBJ databases">
        <authorList>
            <person name="Otto D Thomas"/>
            <person name="Naeem Raeece"/>
        </authorList>
    </citation>
    <scope>NUCLEOTIDE SEQUENCE</scope>
</reference>
<protein>
    <submittedName>
        <fullName evidence="1">Uncharacterized protein</fullName>
    </submittedName>
</protein>
<accession>A0A0G4F3B9</accession>
<sequence length="131" mass="15345">MVPRRALLFNETKRSPLIVQQSYFDQDYGKKPLLKIKKVKILPNVRSYVSNVQCEKVKFGPSAAQQRESCGKCVKKTIYGKANEHYEECEAYRRLNGHVSWTAWMHMVQKKLDGGMTPQEYYEGPQDDYEY</sequence>
<name>A0A0G4F3B9_9ALVE</name>
<gene>
    <name evidence="1" type="ORF">Cvel_14748</name>
</gene>
<dbReference type="VEuPathDB" id="CryptoDB:Cvel_14748"/>
<evidence type="ECO:0000313" key="1">
    <source>
        <dbReference type="EMBL" id="CEM05858.1"/>
    </source>
</evidence>
<proteinExistence type="predicted"/>